<organism evidence="2 3">
    <name type="scientific">Marinobacter adhaerens (strain DSM 23420 / HP15)</name>
    <dbReference type="NCBI Taxonomy" id="225937"/>
    <lineage>
        <taxon>Bacteria</taxon>
        <taxon>Pseudomonadati</taxon>
        <taxon>Pseudomonadota</taxon>
        <taxon>Gammaproteobacteria</taxon>
        <taxon>Pseudomonadales</taxon>
        <taxon>Marinobacteraceae</taxon>
        <taxon>Marinobacter</taxon>
    </lineage>
</organism>
<proteinExistence type="predicted"/>
<evidence type="ECO:0000256" key="1">
    <source>
        <dbReference type="SAM" id="MobiDB-lite"/>
    </source>
</evidence>
<dbReference type="PATRIC" id="fig|225937.3.peg.4340"/>
<keyword evidence="2" id="KW-0614">Plasmid</keyword>
<dbReference type="HOGENOM" id="CLU_043792_0_0_6"/>
<dbReference type="Proteomes" id="UP000007077">
    <property type="component" value="Plasmid pHP-187"/>
</dbReference>
<gene>
    <name evidence="2" type="ordered locus">HP15_p187g119</name>
</gene>
<geneLocation type="plasmid" evidence="2 3">
    <name>pHP-187</name>
</geneLocation>
<accession>E4PS81</accession>
<dbReference type="AlphaFoldDB" id="E4PS81"/>
<dbReference type="SUPFAM" id="SSF101898">
    <property type="entry name" value="NHL repeat"/>
    <property type="match status" value="1"/>
</dbReference>
<evidence type="ECO:0000313" key="2">
    <source>
        <dbReference type="EMBL" id="ADQ00116.1"/>
    </source>
</evidence>
<reference evidence="3" key="2">
    <citation type="submission" date="2010-02" db="EMBL/GenBank/DDBJ databases">
        <title>Complete genome sequence of Marinobacter adhaerens type strain (HP15).</title>
        <authorList>
            <person name="Gaerdes A.A.M."/>
            <person name="Kaeppel E."/>
            <person name="Shezad A."/>
            <person name="Seebah S."/>
            <person name="Teeling H."/>
            <person name="Yarza P."/>
            <person name="Gloeckner F.O."/>
            <person name="Ullrich M.S."/>
        </authorList>
    </citation>
    <scope>NUCLEOTIDE SEQUENCE [LARGE SCALE GENOMIC DNA]</scope>
    <source>
        <strain evidence="3">DSM 23420 / HP15</strain>
        <plasmid evidence="3">Plasmid pHP-187</plasmid>
    </source>
</reference>
<feature type="compositionally biased region" description="Low complexity" evidence="1">
    <location>
        <begin position="45"/>
        <end position="56"/>
    </location>
</feature>
<dbReference type="KEGG" id="mad:HP15_p187g119"/>
<name>E4PS81_MARAH</name>
<evidence type="ECO:0000313" key="3">
    <source>
        <dbReference type="Proteomes" id="UP000007077"/>
    </source>
</evidence>
<sequence length="545" mass="57396">MRRDQYHIASVYTRFLQEGNMDKNTLALAIALLSGSVLVGCNGSSNNNPVTDTPPTADDDGNDGNNSDSGILVFAASDSGGSVVQPRGVTALAAAPSEFLYKTDGTPDGTIKIVDDNGNGFEVGRFGSGYMAELDGTFYFAGKDSNGDVELWATDGTGAGTERVADIYPNGNGQPHNMVPAAGKLFMNAVVDGFGRELVVYDPVSGNKQVLSSNINGSPTSNTSPTSLTSVDDGLFFFDRAAGDIYFTDGTLAGTAKIATNNDTTNDPNSSLAKYPELIEDGDWLGYNGKLLFTGRFNVLDAETRLYELDRNGVIKEISFDDGGNTVRLDITQNVVASNGKVYFVADSTAGLHIFEYDGSTVTNLTTREGSRPYQQNLTGTSLGVFMPVERRDSGVDPYLFYVGNTGGSTGIGGALRGPTGRANSFSLAFNLVDVDGTVFFTATAEGSGGADFGIELWKTDGNNPGTQLVKDINDQTAGADSVPSPLIPIAYQVPPTVTGSLEGKYFFFANDGSQGFEPWVSDGTEQGTILLKDINPGAASSLFD</sequence>
<feature type="region of interest" description="Disordered" evidence="1">
    <location>
        <begin position="45"/>
        <end position="71"/>
    </location>
</feature>
<protein>
    <submittedName>
        <fullName evidence="2">Hyalin repeat protein</fullName>
    </submittedName>
</protein>
<dbReference type="EMBL" id="CP001980">
    <property type="protein sequence ID" value="ADQ00116.1"/>
    <property type="molecule type" value="Genomic_DNA"/>
</dbReference>
<reference evidence="2 3" key="1">
    <citation type="journal article" date="2010" name="Stand. Genomic Sci.">
        <title>Complete genome sequence of Marinobacter adhaerens type strain (HP15), a diatom-interacting marine microorganism.</title>
        <authorList>
            <person name="Gardes A."/>
            <person name="Kaeppel E."/>
            <person name="Shehzad A."/>
            <person name="Seebah S."/>
            <person name="Teeling H."/>
            <person name="Yarza P."/>
            <person name="Glockner F.O."/>
            <person name="Grossart H.P."/>
            <person name="Ullrich M.S."/>
        </authorList>
    </citation>
    <scope>NUCLEOTIDE SEQUENCE [LARGE SCALE GENOMIC DNA]</scope>
    <source>
        <strain evidence="3">DSM 23420 / HP15</strain>
        <plasmid evidence="3">Plasmid pHP-187</plasmid>
    </source>
</reference>